<evidence type="ECO:0000259" key="1">
    <source>
        <dbReference type="Pfam" id="PF13452"/>
    </source>
</evidence>
<dbReference type="CDD" id="cd03441">
    <property type="entry name" value="R_hydratase_like"/>
    <property type="match status" value="1"/>
</dbReference>
<protein>
    <submittedName>
        <fullName evidence="2">Unannotated protein</fullName>
    </submittedName>
</protein>
<dbReference type="InterPro" id="IPR039569">
    <property type="entry name" value="FAS1-like_DH_region"/>
</dbReference>
<sequence>MALNADFIGRAYPASAPYLVGREKIREFARAIGDATPAFHDRDAAHALGYPDIIAPPTFATVVAMQASQAVMFDPELGLDFSRVVHAEQSYAYSRPICAGDELVVSTVIENIRMVAGNDMLTTKASIDTVGGEHVATATSVLVSRGADS</sequence>
<feature type="domain" description="FAS1-like dehydratase" evidence="1">
    <location>
        <begin position="7"/>
        <end position="137"/>
    </location>
</feature>
<dbReference type="InterPro" id="IPR029069">
    <property type="entry name" value="HotDog_dom_sf"/>
</dbReference>
<gene>
    <name evidence="2" type="ORF">UFOPK3720_00613</name>
</gene>
<name>A0A6J7IDI3_9ZZZZ</name>
<reference evidence="2" key="1">
    <citation type="submission" date="2020-05" db="EMBL/GenBank/DDBJ databases">
        <authorList>
            <person name="Chiriac C."/>
            <person name="Salcher M."/>
            <person name="Ghai R."/>
            <person name="Kavagutti S V."/>
        </authorList>
    </citation>
    <scope>NUCLEOTIDE SEQUENCE</scope>
</reference>
<dbReference type="Pfam" id="PF13452">
    <property type="entry name" value="FAS1_DH_region"/>
    <property type="match status" value="1"/>
</dbReference>
<dbReference type="AlphaFoldDB" id="A0A6J7IDI3"/>
<dbReference type="InterPro" id="IPR016709">
    <property type="entry name" value="HadA-like"/>
</dbReference>
<dbReference type="SUPFAM" id="SSF54637">
    <property type="entry name" value="Thioesterase/thiol ester dehydrase-isomerase"/>
    <property type="match status" value="1"/>
</dbReference>
<evidence type="ECO:0000313" key="2">
    <source>
        <dbReference type="EMBL" id="CAB4928845.1"/>
    </source>
</evidence>
<dbReference type="EMBL" id="CAFBNB010000092">
    <property type="protein sequence ID" value="CAB4928845.1"/>
    <property type="molecule type" value="Genomic_DNA"/>
</dbReference>
<dbReference type="PIRSF" id="PIRSF018072">
    <property type="entry name" value="UCP018072"/>
    <property type="match status" value="1"/>
</dbReference>
<accession>A0A6J7IDI3</accession>
<dbReference type="Gene3D" id="3.10.129.10">
    <property type="entry name" value="Hotdog Thioesterase"/>
    <property type="match status" value="1"/>
</dbReference>
<organism evidence="2">
    <name type="scientific">freshwater metagenome</name>
    <dbReference type="NCBI Taxonomy" id="449393"/>
    <lineage>
        <taxon>unclassified sequences</taxon>
        <taxon>metagenomes</taxon>
        <taxon>ecological metagenomes</taxon>
    </lineage>
</organism>
<proteinExistence type="inferred from homology"/>
<dbReference type="HAMAP" id="MF_00799">
    <property type="entry name" value="UPF0336"/>
    <property type="match status" value="1"/>
</dbReference>